<dbReference type="RefSeq" id="XP_030983723.1">
    <property type="nucleotide sequence ID" value="XM_031123085.1"/>
</dbReference>
<sequence>MFAAAFTVLILPRETLTAGNQLDSLNFVLEQWQEPATSSDELIRFYNMHQILPLAMDLTTSFNCFRRCYKYQPIAHAGHGCCTVYLRYEIGRAVELGDIDTYVYMMASYRRTPRG</sequence>
<evidence type="ECO:0000313" key="2">
    <source>
        <dbReference type="Proteomes" id="UP000515153"/>
    </source>
</evidence>
<keyword evidence="1" id="KW-0732">Signal</keyword>
<name>A0A6P8B982_PYRGI</name>
<gene>
    <name evidence="3" type="ORF">PgNI_03030</name>
</gene>
<evidence type="ECO:0000313" key="3">
    <source>
        <dbReference type="RefSeq" id="XP_030983723.1"/>
    </source>
</evidence>
<organism evidence="2 3">
    <name type="scientific">Pyricularia grisea</name>
    <name type="common">Crabgrass-specific blast fungus</name>
    <name type="synonym">Magnaporthe grisea</name>
    <dbReference type="NCBI Taxonomy" id="148305"/>
    <lineage>
        <taxon>Eukaryota</taxon>
        <taxon>Fungi</taxon>
        <taxon>Dikarya</taxon>
        <taxon>Ascomycota</taxon>
        <taxon>Pezizomycotina</taxon>
        <taxon>Sordariomycetes</taxon>
        <taxon>Sordariomycetidae</taxon>
        <taxon>Magnaporthales</taxon>
        <taxon>Pyriculariaceae</taxon>
        <taxon>Pyricularia</taxon>
    </lineage>
</organism>
<feature type="signal peptide" evidence="1">
    <location>
        <begin position="1"/>
        <end position="17"/>
    </location>
</feature>
<evidence type="ECO:0000256" key="1">
    <source>
        <dbReference type="SAM" id="SignalP"/>
    </source>
</evidence>
<dbReference type="Proteomes" id="UP000515153">
    <property type="component" value="Unplaced"/>
</dbReference>
<protein>
    <submittedName>
        <fullName evidence="3">Uncharacterized protein</fullName>
    </submittedName>
</protein>
<dbReference type="GeneID" id="41957996"/>
<dbReference type="AlphaFoldDB" id="A0A6P8B982"/>
<reference evidence="3" key="2">
    <citation type="submission" date="2019-10" db="EMBL/GenBank/DDBJ databases">
        <authorList>
            <consortium name="NCBI Genome Project"/>
        </authorList>
    </citation>
    <scope>NUCLEOTIDE SEQUENCE</scope>
    <source>
        <strain evidence="3">NI907</strain>
    </source>
</reference>
<reference evidence="3" key="1">
    <citation type="journal article" date="2019" name="Mol. Biol. Evol.">
        <title>Blast fungal genomes show frequent chromosomal changes, gene gains and losses, and effector gene turnover.</title>
        <authorList>
            <person name="Gomez Luciano L.B."/>
            <person name="Jason Tsai I."/>
            <person name="Chuma I."/>
            <person name="Tosa Y."/>
            <person name="Chen Y.H."/>
            <person name="Li J.Y."/>
            <person name="Li M.Y."/>
            <person name="Jade Lu M.Y."/>
            <person name="Nakayashiki H."/>
            <person name="Li W.H."/>
        </authorList>
    </citation>
    <scope>NUCLEOTIDE SEQUENCE</scope>
    <source>
        <strain evidence="3">NI907</strain>
    </source>
</reference>
<keyword evidence="2" id="KW-1185">Reference proteome</keyword>
<dbReference type="KEGG" id="pgri:PgNI_03030"/>
<accession>A0A6P8B982</accession>
<proteinExistence type="predicted"/>
<feature type="chain" id="PRO_5028395888" evidence="1">
    <location>
        <begin position="18"/>
        <end position="115"/>
    </location>
</feature>
<reference evidence="3" key="3">
    <citation type="submission" date="2025-08" db="UniProtKB">
        <authorList>
            <consortium name="RefSeq"/>
        </authorList>
    </citation>
    <scope>IDENTIFICATION</scope>
    <source>
        <strain evidence="3">NI907</strain>
    </source>
</reference>